<dbReference type="Proteomes" id="UP000515159">
    <property type="component" value="Chromosome 2"/>
</dbReference>
<evidence type="ECO:0000256" key="3">
    <source>
        <dbReference type="ARBA" id="ARBA00022692"/>
    </source>
</evidence>
<protein>
    <submittedName>
        <fullName evidence="10">Patched domain-containing protein 3</fullName>
    </submittedName>
</protein>
<comment type="subcellular location">
    <subcellularLocation>
        <location evidence="1">Membrane</location>
        <topology evidence="1">Multi-pass membrane protein</topology>
    </subcellularLocation>
</comment>
<evidence type="ECO:0000256" key="6">
    <source>
        <dbReference type="ARBA" id="ARBA00023180"/>
    </source>
</evidence>
<dbReference type="InterPro" id="IPR000731">
    <property type="entry name" value="SSD"/>
</dbReference>
<dbReference type="GO" id="GO:0016020">
    <property type="term" value="C:membrane"/>
    <property type="evidence" value="ECO:0007669"/>
    <property type="project" value="UniProtKB-SubCell"/>
</dbReference>
<dbReference type="AlphaFoldDB" id="A0A6P8PJL2"/>
<organism evidence="9 10">
    <name type="scientific">Geotrypetes seraphini</name>
    <name type="common">Gaboon caecilian</name>
    <name type="synonym">Caecilia seraphini</name>
    <dbReference type="NCBI Taxonomy" id="260995"/>
    <lineage>
        <taxon>Eukaryota</taxon>
        <taxon>Metazoa</taxon>
        <taxon>Chordata</taxon>
        <taxon>Craniata</taxon>
        <taxon>Vertebrata</taxon>
        <taxon>Euteleostomi</taxon>
        <taxon>Amphibia</taxon>
        <taxon>Gymnophiona</taxon>
        <taxon>Geotrypetes</taxon>
    </lineage>
</organism>
<feature type="transmembrane region" description="Helical" evidence="7">
    <location>
        <begin position="360"/>
        <end position="383"/>
    </location>
</feature>
<keyword evidence="5 7" id="KW-0472">Membrane</keyword>
<reference evidence="10" key="1">
    <citation type="submission" date="2025-08" db="UniProtKB">
        <authorList>
            <consortium name="RefSeq"/>
        </authorList>
    </citation>
    <scope>IDENTIFICATION</scope>
</reference>
<feature type="domain" description="SSD" evidence="8">
    <location>
        <begin position="226"/>
        <end position="383"/>
    </location>
</feature>
<dbReference type="PANTHER" id="PTHR10796">
    <property type="entry name" value="PATCHED-RELATED"/>
    <property type="match status" value="1"/>
</dbReference>
<evidence type="ECO:0000256" key="5">
    <source>
        <dbReference type="ARBA" id="ARBA00023136"/>
    </source>
</evidence>
<comment type="similarity">
    <text evidence="2">Belongs to the patched family.</text>
</comment>
<dbReference type="InParanoid" id="A0A6P8PJL2"/>
<dbReference type="OrthoDB" id="6510177at2759"/>
<dbReference type="RefSeq" id="XP_033788782.1">
    <property type="nucleotide sequence ID" value="XM_033932891.1"/>
</dbReference>
<dbReference type="PANTHER" id="PTHR10796:SF60">
    <property type="entry name" value="PATCHED DOMAIN-CONTAINING PROTEIN 3"/>
    <property type="match status" value="1"/>
</dbReference>
<evidence type="ECO:0000256" key="2">
    <source>
        <dbReference type="ARBA" id="ARBA00005585"/>
    </source>
</evidence>
<feature type="transmembrane region" description="Helical" evidence="7">
    <location>
        <begin position="20"/>
        <end position="48"/>
    </location>
</feature>
<evidence type="ECO:0000259" key="8">
    <source>
        <dbReference type="PROSITE" id="PS50156"/>
    </source>
</evidence>
<gene>
    <name evidence="10" type="primary">PTCHD3</name>
</gene>
<feature type="transmembrane region" description="Helical" evidence="7">
    <location>
        <begin position="449"/>
        <end position="468"/>
    </location>
</feature>
<dbReference type="PROSITE" id="PS50156">
    <property type="entry name" value="SSD"/>
    <property type="match status" value="1"/>
</dbReference>
<dbReference type="GeneID" id="117354929"/>
<evidence type="ECO:0000256" key="4">
    <source>
        <dbReference type="ARBA" id="ARBA00022989"/>
    </source>
</evidence>
<evidence type="ECO:0000256" key="7">
    <source>
        <dbReference type="SAM" id="Phobius"/>
    </source>
</evidence>
<feature type="transmembrane region" description="Helical" evidence="7">
    <location>
        <begin position="226"/>
        <end position="248"/>
    </location>
</feature>
<accession>A0A6P8PJL2</accession>
<keyword evidence="6" id="KW-0325">Glycoprotein</keyword>
<dbReference type="Gene3D" id="1.20.1640.10">
    <property type="entry name" value="Multidrug efflux transporter AcrB transmembrane domain"/>
    <property type="match status" value="1"/>
</dbReference>
<keyword evidence="3 7" id="KW-0812">Transmembrane</keyword>
<feature type="transmembrane region" description="Helical" evidence="7">
    <location>
        <begin position="290"/>
        <end position="309"/>
    </location>
</feature>
<evidence type="ECO:0000313" key="10">
    <source>
        <dbReference type="RefSeq" id="XP_033788782.1"/>
    </source>
</evidence>
<dbReference type="Pfam" id="PF02460">
    <property type="entry name" value="Patched"/>
    <property type="match status" value="1"/>
</dbReference>
<keyword evidence="4 7" id="KW-1133">Transmembrane helix</keyword>
<keyword evidence="9" id="KW-1185">Reference proteome</keyword>
<dbReference type="SUPFAM" id="SSF82866">
    <property type="entry name" value="Multidrug efflux transporter AcrB transmembrane domain"/>
    <property type="match status" value="1"/>
</dbReference>
<dbReference type="InterPro" id="IPR003392">
    <property type="entry name" value="PTHD_SSD"/>
</dbReference>
<feature type="transmembrane region" description="Helical" evidence="7">
    <location>
        <begin position="329"/>
        <end position="348"/>
    </location>
</feature>
<sequence length="704" mass="80031">MARCRTDCLERPLSQIYRRLGRLVATYPFLFLLLPVLMSAGLGSGLYFRLCTEGTHASIIVESSTDNILTYEAFQELLLLDSAVRRLSVLNDQYHRLSFAGLCTRTQENLCVPANPLLAVVRKNASLAKTLNISYPLFQEKYFLGTCVGGISLKPAHTVCTAKALKLLYYLKEDAPADQELSLRWLQNFINSFPDLLKNISLTSIQVSYFTSVSQQQELEEDIQTAVPLFSLMFFMVMLFSIVSCLRFDCVRNKAWVAAFGVLSSGLAILASFGLLTYCRVPFSSSILDAPFFILGVGVDDMFIMISCWQQTKVHYKVRDRLADTYAEAAVSITITTLTDVVAFYIGTMTPFQSVKSFCIYTGTALLFCYLYNITFFGAVLALNGEREEDNRHWLACITVKKDADPEHSPLYNMCCVGGAFDRRTGAEEEHPIATFFSKYYGPFLTKNWTKVFVMLLYGGYLASAIYGCLQIQEVIDLQNLVSKNSNISHFYDMEKLYFSKYGPRVMVVITKKTFYWDPHIQNEIENCMESLESISYVDKSLSQSWLRVYKTIFRNISQDIDNEANFIKQLANLFVFHSEFKQDIVIHNKIIEASRFFIQTVNVIATIDKKTMISQIREIAKNYPPNFTLKISCQQQQRELYQLYEKVVPQQQSLVFLDHTFAFPAVGFVLMMVPTLANTVNGRPQLGINARALNMAMHTKPPS</sequence>
<evidence type="ECO:0000313" key="9">
    <source>
        <dbReference type="Proteomes" id="UP000515159"/>
    </source>
</evidence>
<proteinExistence type="inferred from homology"/>
<name>A0A6P8PJL2_GEOSA</name>
<dbReference type="KEGG" id="gsh:117354929"/>
<evidence type="ECO:0000256" key="1">
    <source>
        <dbReference type="ARBA" id="ARBA00004141"/>
    </source>
</evidence>
<dbReference type="CTD" id="374308"/>
<feature type="transmembrane region" description="Helical" evidence="7">
    <location>
        <begin position="255"/>
        <end position="278"/>
    </location>
</feature>
<dbReference type="InterPro" id="IPR051697">
    <property type="entry name" value="Patched_domain-protein"/>
</dbReference>